<dbReference type="PANTHER" id="PTHR42724">
    <property type="entry name" value="TETRAACYLDISACCHARIDE 4'-KINASE"/>
    <property type="match status" value="1"/>
</dbReference>
<comment type="catalytic activity">
    <reaction evidence="13">
        <text>a lipid A disaccharide + ATP = a lipid IVA + ADP + H(+)</text>
        <dbReference type="Rhea" id="RHEA:67840"/>
        <dbReference type="ChEBI" id="CHEBI:15378"/>
        <dbReference type="ChEBI" id="CHEBI:30616"/>
        <dbReference type="ChEBI" id="CHEBI:176343"/>
        <dbReference type="ChEBI" id="CHEBI:176425"/>
        <dbReference type="ChEBI" id="CHEBI:456216"/>
        <dbReference type="EC" id="2.7.1.130"/>
    </reaction>
</comment>
<keyword evidence="11 13" id="KW-0443">Lipid metabolism</keyword>
<keyword evidence="7 13" id="KW-0808">Transferase</keyword>
<keyword evidence="15" id="KW-1185">Reference proteome</keyword>
<dbReference type="GO" id="GO:0009244">
    <property type="term" value="P:lipopolysaccharide core region biosynthetic process"/>
    <property type="evidence" value="ECO:0007669"/>
    <property type="project" value="TreeGrafter"/>
</dbReference>
<evidence type="ECO:0000313" key="15">
    <source>
        <dbReference type="Proteomes" id="UP000679691"/>
    </source>
</evidence>
<evidence type="ECO:0000256" key="8">
    <source>
        <dbReference type="ARBA" id="ARBA00022741"/>
    </source>
</evidence>
<reference evidence="14" key="1">
    <citation type="submission" date="2021-03" db="EMBL/GenBank/DDBJ databases">
        <authorList>
            <person name="Lu T."/>
            <person name="Wang Q."/>
            <person name="Han X."/>
        </authorList>
    </citation>
    <scope>NUCLEOTIDE SEQUENCE</scope>
    <source>
        <strain evidence="14">WQ 2009</strain>
    </source>
</reference>
<dbReference type="GO" id="GO:0005524">
    <property type="term" value="F:ATP binding"/>
    <property type="evidence" value="ECO:0007669"/>
    <property type="project" value="UniProtKB-UniRule"/>
</dbReference>
<dbReference type="GO" id="GO:0009245">
    <property type="term" value="P:lipid A biosynthetic process"/>
    <property type="evidence" value="ECO:0007669"/>
    <property type="project" value="UniProtKB-UniRule"/>
</dbReference>
<dbReference type="Proteomes" id="UP000679691">
    <property type="component" value="Unassembled WGS sequence"/>
</dbReference>
<dbReference type="AlphaFoldDB" id="A0A8T4HFT4"/>
<dbReference type="RefSeq" id="WP_353547693.1">
    <property type="nucleotide sequence ID" value="NZ_JAGKSB010000014.1"/>
</dbReference>
<dbReference type="Pfam" id="PF02606">
    <property type="entry name" value="LpxK"/>
    <property type="match status" value="1"/>
</dbReference>
<comment type="caution">
    <text evidence="14">The sequence shown here is derived from an EMBL/GenBank/DDBJ whole genome shotgun (WGS) entry which is preliminary data.</text>
</comment>
<evidence type="ECO:0000313" key="14">
    <source>
        <dbReference type="EMBL" id="MBP3944187.1"/>
    </source>
</evidence>
<keyword evidence="5 13" id="KW-0444">Lipid biosynthesis</keyword>
<accession>A0A8T4HFT4</accession>
<evidence type="ECO:0000256" key="11">
    <source>
        <dbReference type="ARBA" id="ARBA00023098"/>
    </source>
</evidence>
<comment type="similarity">
    <text evidence="13">Belongs to the LpxK family.</text>
</comment>
<dbReference type="InterPro" id="IPR027417">
    <property type="entry name" value="P-loop_NTPase"/>
</dbReference>
<evidence type="ECO:0000256" key="6">
    <source>
        <dbReference type="ARBA" id="ARBA00022556"/>
    </source>
</evidence>
<organism evidence="14 15">
    <name type="scientific">Rhinopithecimicrobium faecis</name>
    <dbReference type="NCBI Taxonomy" id="2820698"/>
    <lineage>
        <taxon>Bacteria</taxon>
        <taxon>Pseudomonadati</taxon>
        <taxon>Bacteroidota</taxon>
        <taxon>Sphingobacteriia</taxon>
        <taxon>Sphingobacteriales</taxon>
        <taxon>Sphingobacteriaceae</taxon>
        <taxon>Rhinopithecimicrobium</taxon>
    </lineage>
</organism>
<comment type="function">
    <text evidence="1 13">Transfers the gamma-phosphate of ATP to the 4'-position of a tetraacyldisaccharide 1-phosphate intermediate (termed DS-1-P) to form tetraacyldisaccharide 1,4'-bis-phosphate (lipid IVA).</text>
</comment>
<keyword evidence="6 13" id="KW-0441">Lipid A biosynthesis</keyword>
<keyword evidence="8 13" id="KW-0547">Nucleotide-binding</keyword>
<evidence type="ECO:0000256" key="1">
    <source>
        <dbReference type="ARBA" id="ARBA00002274"/>
    </source>
</evidence>
<dbReference type="EMBL" id="JAGKSB010000014">
    <property type="protein sequence ID" value="MBP3944187.1"/>
    <property type="molecule type" value="Genomic_DNA"/>
</dbReference>
<evidence type="ECO:0000256" key="3">
    <source>
        <dbReference type="ARBA" id="ARBA00012071"/>
    </source>
</evidence>
<dbReference type="SUPFAM" id="SSF52540">
    <property type="entry name" value="P-loop containing nucleoside triphosphate hydrolases"/>
    <property type="match status" value="1"/>
</dbReference>
<evidence type="ECO:0000256" key="12">
    <source>
        <dbReference type="ARBA" id="ARBA00029757"/>
    </source>
</evidence>
<dbReference type="InterPro" id="IPR003758">
    <property type="entry name" value="LpxK"/>
</dbReference>
<evidence type="ECO:0000256" key="5">
    <source>
        <dbReference type="ARBA" id="ARBA00022516"/>
    </source>
</evidence>
<comment type="pathway">
    <text evidence="2 13">Glycolipid biosynthesis; lipid IV(A) biosynthesis; lipid IV(A) from (3R)-3-hydroxytetradecanoyl-[acyl-carrier-protein] and UDP-N-acetyl-alpha-D-glucosamine: step 6/6.</text>
</comment>
<evidence type="ECO:0000256" key="9">
    <source>
        <dbReference type="ARBA" id="ARBA00022777"/>
    </source>
</evidence>
<dbReference type="HAMAP" id="MF_00409">
    <property type="entry name" value="LpxK"/>
    <property type="match status" value="1"/>
</dbReference>
<protein>
    <recommendedName>
        <fullName evidence="4 13">Tetraacyldisaccharide 4'-kinase</fullName>
        <ecNumber evidence="3 13">2.7.1.130</ecNumber>
    </recommendedName>
    <alternativeName>
        <fullName evidence="12 13">Lipid A 4'-kinase</fullName>
    </alternativeName>
</protein>
<dbReference type="NCBIfam" id="TIGR00682">
    <property type="entry name" value="lpxK"/>
    <property type="match status" value="1"/>
</dbReference>
<comment type="caution">
    <text evidence="13">Lacks conserved residue(s) required for the propagation of feature annotation.</text>
</comment>
<proteinExistence type="inferred from homology"/>
<dbReference type="EC" id="2.7.1.130" evidence="3 13"/>
<evidence type="ECO:0000256" key="10">
    <source>
        <dbReference type="ARBA" id="ARBA00022840"/>
    </source>
</evidence>
<evidence type="ECO:0000256" key="13">
    <source>
        <dbReference type="HAMAP-Rule" id="MF_00409"/>
    </source>
</evidence>
<keyword evidence="9 13" id="KW-0418">Kinase</keyword>
<keyword evidence="10 13" id="KW-0067">ATP-binding</keyword>
<evidence type="ECO:0000256" key="7">
    <source>
        <dbReference type="ARBA" id="ARBA00022679"/>
    </source>
</evidence>
<dbReference type="GO" id="GO:0005886">
    <property type="term" value="C:plasma membrane"/>
    <property type="evidence" value="ECO:0007669"/>
    <property type="project" value="TreeGrafter"/>
</dbReference>
<evidence type="ECO:0000256" key="2">
    <source>
        <dbReference type="ARBA" id="ARBA00004870"/>
    </source>
</evidence>
<evidence type="ECO:0000256" key="4">
    <source>
        <dbReference type="ARBA" id="ARBA00016436"/>
    </source>
</evidence>
<gene>
    <name evidence="13 14" type="primary">lpxK</name>
    <name evidence="14" type="ORF">J5U18_11590</name>
</gene>
<dbReference type="PANTHER" id="PTHR42724:SF1">
    <property type="entry name" value="TETRAACYLDISACCHARIDE 4'-KINASE, MITOCHONDRIAL-RELATED"/>
    <property type="match status" value="1"/>
</dbReference>
<name>A0A8T4HFT4_9SPHI</name>
<sequence length="350" mass="39572">MKILRLLLLPFSLLYALITSFRNRLYDRGILASKQYALPVIVVGNLAVGGTGKSPMTEFIIRLLKDRYRLATLSRGYGRKTRGFYAVELQATAQEVGDEPLQFKHKFPDVAVFVGEDRCASIERIAPDYDVILLDDAYQHRRLNPSLSILLFDYASFQEPMLPLPAGNFRDQLSESRRATLIVITKTPMEATAASKDVIRARLAQYNTHAKVYFAAIKYGQIQPQKERAESEPLANANFLLVTGIANPKPLLGYLQAAGANYKHLSYADHYNYTIADIKQIRSVMDSLPGGNKQILTTEKDFQRLNTEAFNKILSPYTWSYLPIEVYFNELEKQQISAEICAHCANFKNS</sequence>
<dbReference type="GO" id="GO:0009029">
    <property type="term" value="F:lipid-A 4'-kinase activity"/>
    <property type="evidence" value="ECO:0007669"/>
    <property type="project" value="UniProtKB-UniRule"/>
</dbReference>